<dbReference type="STRING" id="716544.wcw_0965"/>
<evidence type="ECO:0000256" key="1">
    <source>
        <dbReference type="ARBA" id="ARBA00004141"/>
    </source>
</evidence>
<dbReference type="SUPFAM" id="SSF161070">
    <property type="entry name" value="SNF-like"/>
    <property type="match status" value="1"/>
</dbReference>
<dbReference type="InterPro" id="IPR047218">
    <property type="entry name" value="YocR/YhdH-like"/>
</dbReference>
<name>D6YW14_WADCW</name>
<evidence type="ECO:0000313" key="7">
    <source>
        <dbReference type="EMBL" id="ADI38325.1"/>
    </source>
</evidence>
<keyword evidence="8" id="KW-1185">Reference proteome</keyword>
<accession>D6YW14</accession>
<dbReference type="EMBL" id="CP001928">
    <property type="protein sequence ID" value="ADI38325.1"/>
    <property type="molecule type" value="Genomic_DNA"/>
</dbReference>
<keyword evidence="3 6" id="KW-0812">Transmembrane</keyword>
<evidence type="ECO:0000256" key="4">
    <source>
        <dbReference type="ARBA" id="ARBA00022989"/>
    </source>
</evidence>
<dbReference type="PANTHER" id="PTHR42948:SF1">
    <property type="entry name" value="TRANSPORTER"/>
    <property type="match status" value="1"/>
</dbReference>
<feature type="transmembrane region" description="Helical" evidence="6">
    <location>
        <begin position="174"/>
        <end position="196"/>
    </location>
</feature>
<dbReference type="CDD" id="cd10336">
    <property type="entry name" value="SLC6sbd_Tyt1-Like"/>
    <property type="match status" value="1"/>
</dbReference>
<dbReference type="OrthoDB" id="9762833at2"/>
<dbReference type="GO" id="GO:0016020">
    <property type="term" value="C:membrane"/>
    <property type="evidence" value="ECO:0007669"/>
    <property type="project" value="UniProtKB-SubCell"/>
</dbReference>
<feature type="transmembrane region" description="Helical" evidence="6">
    <location>
        <begin position="143"/>
        <end position="162"/>
    </location>
</feature>
<evidence type="ECO:0000256" key="2">
    <source>
        <dbReference type="ARBA" id="ARBA00022448"/>
    </source>
</evidence>
<feature type="transmembrane region" description="Helical" evidence="6">
    <location>
        <begin position="294"/>
        <end position="317"/>
    </location>
</feature>
<dbReference type="PANTHER" id="PTHR42948">
    <property type="entry name" value="TRANSPORTER"/>
    <property type="match status" value="1"/>
</dbReference>
<feature type="transmembrane region" description="Helical" evidence="6">
    <location>
        <begin position="431"/>
        <end position="452"/>
    </location>
</feature>
<dbReference type="InterPro" id="IPR000175">
    <property type="entry name" value="Na/ntran_symport"/>
</dbReference>
<dbReference type="Proteomes" id="UP000001505">
    <property type="component" value="Chromosome"/>
</dbReference>
<dbReference type="PROSITE" id="PS50267">
    <property type="entry name" value="NA_NEUROTRAN_SYMP_3"/>
    <property type="match status" value="1"/>
</dbReference>
<feature type="transmembrane region" description="Helical" evidence="6">
    <location>
        <begin position="7"/>
        <end position="28"/>
    </location>
</feature>
<feature type="transmembrane region" description="Helical" evidence="6">
    <location>
        <begin position="377"/>
        <end position="402"/>
    </location>
</feature>
<dbReference type="RefSeq" id="WP_013182039.1">
    <property type="nucleotide sequence ID" value="NC_014225.1"/>
</dbReference>
<feature type="transmembrane region" description="Helical" evidence="6">
    <location>
        <begin position="337"/>
        <end position="357"/>
    </location>
</feature>
<dbReference type="InterPro" id="IPR037272">
    <property type="entry name" value="SNS_sf"/>
</dbReference>
<sequence length="453" mass="49396">MRKRAHWGSRVGFILAVAGSAVGLANIWRLPYVVGENGGAAFLIVYLICLALIGFPVFMSEIVIGRTTQLSPGKAFHQIGGSRFWSWIGYGTIITGFLVSSFYSVVAGWILGYLVESIRGNITSLSYASEAIDHYNGLIENPFWGVGFHALFLVICVGVLFLGVKRGIEQGNKVMMPSLLIILILLVIKGVSLPNASEGIRYLLSPDWSELTPKAIMIALGQAFFTLSLGQGTMVTYGSYLNKEENLVTSCFPVVIVDTGVSLLAAIAVFSIVFAGGMQPDSGPGLIFHTLPLIFSQIPGGYLFAVMFFLLVLLAAITSQISAMEPTIAYFQDELGWGRHLSTTVCGALVFLAGIPSALSYSMMRSCTFFDCNFLDFMSMLCSSFLIPLGGFFAVILVGWVWGTNNAIAQIKQGASDLFQRKPWLKTYFRFCFKYAAPILMLFVFLNALGLFL</sequence>
<feature type="transmembrane region" description="Helical" evidence="6">
    <location>
        <begin position="40"/>
        <end position="64"/>
    </location>
</feature>
<feature type="transmembrane region" description="Helical" evidence="6">
    <location>
        <begin position="216"/>
        <end position="240"/>
    </location>
</feature>
<comment type="subcellular location">
    <subcellularLocation>
        <location evidence="1">Membrane</location>
        <topology evidence="1">Multi-pass membrane protein</topology>
    </subcellularLocation>
</comment>
<reference evidence="7 8" key="1">
    <citation type="journal article" date="2010" name="PLoS ONE">
        <title>The Waddlia genome: a window into chlamydial biology.</title>
        <authorList>
            <person name="Bertelli C."/>
            <person name="Collyn F."/>
            <person name="Croxatto A."/>
            <person name="Ruckert C."/>
            <person name="Polkinghorne A."/>
            <person name="Kebbi-Beghdadi C."/>
            <person name="Goesmann A."/>
            <person name="Vaughan L."/>
            <person name="Greub G."/>
        </authorList>
    </citation>
    <scope>NUCLEOTIDE SEQUENCE [LARGE SCALE GENOMIC DNA]</scope>
    <source>
        <strain evidence="8">ATCC VR-1470 / WSU 86-1044</strain>
    </source>
</reference>
<keyword evidence="4 6" id="KW-1133">Transmembrane helix</keyword>
<dbReference type="AlphaFoldDB" id="D6YW14"/>
<dbReference type="PRINTS" id="PR00176">
    <property type="entry name" value="NANEUSMPORT"/>
</dbReference>
<evidence type="ECO:0000256" key="3">
    <source>
        <dbReference type="ARBA" id="ARBA00022692"/>
    </source>
</evidence>
<dbReference type="Pfam" id="PF00209">
    <property type="entry name" value="SNF"/>
    <property type="match status" value="2"/>
</dbReference>
<evidence type="ECO:0000256" key="5">
    <source>
        <dbReference type="ARBA" id="ARBA00023136"/>
    </source>
</evidence>
<feature type="transmembrane region" description="Helical" evidence="6">
    <location>
        <begin position="84"/>
        <end position="111"/>
    </location>
</feature>
<dbReference type="KEGG" id="wch:wcw_0965"/>
<evidence type="ECO:0000256" key="6">
    <source>
        <dbReference type="SAM" id="Phobius"/>
    </source>
</evidence>
<protein>
    <submittedName>
        <fullName evidence="7">Putative sodium-dependent transporter</fullName>
    </submittedName>
</protein>
<proteinExistence type="predicted"/>
<dbReference type="eggNOG" id="COG0733">
    <property type="taxonomic scope" value="Bacteria"/>
</dbReference>
<keyword evidence="5 6" id="KW-0472">Membrane</keyword>
<evidence type="ECO:0000313" key="8">
    <source>
        <dbReference type="Proteomes" id="UP000001505"/>
    </source>
</evidence>
<keyword evidence="2" id="KW-0813">Transport</keyword>
<dbReference type="NCBIfam" id="NF037979">
    <property type="entry name" value="Na_transp"/>
    <property type="match status" value="1"/>
</dbReference>
<dbReference type="HOGENOM" id="CLU_006855_3_4_0"/>
<feature type="transmembrane region" description="Helical" evidence="6">
    <location>
        <begin position="252"/>
        <end position="274"/>
    </location>
</feature>
<gene>
    <name evidence="7" type="ordered locus">wcw_0965</name>
</gene>
<organism evidence="7 8">
    <name type="scientific">Waddlia chondrophila (strain ATCC VR-1470 / WSU 86-1044)</name>
    <dbReference type="NCBI Taxonomy" id="716544"/>
    <lineage>
        <taxon>Bacteria</taxon>
        <taxon>Pseudomonadati</taxon>
        <taxon>Chlamydiota</taxon>
        <taxon>Chlamydiia</taxon>
        <taxon>Parachlamydiales</taxon>
        <taxon>Waddliaceae</taxon>
        <taxon>Waddlia</taxon>
    </lineage>
</organism>